<feature type="domain" description="Sulfotransferase" evidence="3">
    <location>
        <begin position="161"/>
        <end position="279"/>
    </location>
</feature>
<keyword evidence="1" id="KW-0808">Transferase</keyword>
<dbReference type="InterPro" id="IPR000863">
    <property type="entry name" value="Sulfotransferase_dom"/>
</dbReference>
<dbReference type="Pfam" id="PF00685">
    <property type="entry name" value="Sulfotransfer_1"/>
    <property type="match status" value="1"/>
</dbReference>
<dbReference type="PANTHER" id="PTHR10605:SF56">
    <property type="entry name" value="BIFUNCTIONAL HEPARAN SULFATE N-DEACETYLASE_N-SULFOTRANSFERASE"/>
    <property type="match status" value="1"/>
</dbReference>
<sequence>MSSNPHVLDDHQMAKFFRGFELITEFREIMYTEKSLARHLPKLINGAIEYQFLPYYFSDVPNWRLSFRKLLGQERIVPDYVMTGPGKSGSSDLVSHLLFHPNVLPPLAKEPKMHRVKNWRMCYPTVKEKQQAEERIGGPVRCGYLDPEMHRLEVMDELYQLNPNCKVILILRDPVARAYSYWKWEVFMGARALKGRQKLSYFNDFSSYIERAIDFFPSIPMETFCGHQVLDDGIYYKAVELWIKRFGRDNVMVADVAEYFKDRQPILEKIQKFLDLPLVNIPEYSKKANENPLKLPPADKKTKEALAQFYRPYNEKLFDLLGCEFKWQ</sequence>
<proteinExistence type="predicted"/>
<dbReference type="AlphaFoldDB" id="A0A167MF00"/>
<dbReference type="PATRIC" id="fig|1365257.3.peg.2769"/>
<dbReference type="RefSeq" id="WP_063381431.1">
    <property type="nucleotide sequence ID" value="NZ_AUXX01000018.1"/>
</dbReference>
<evidence type="ECO:0000313" key="4">
    <source>
        <dbReference type="EMBL" id="KZN66279.1"/>
    </source>
</evidence>
<evidence type="ECO:0000313" key="5">
    <source>
        <dbReference type="Proteomes" id="UP000076661"/>
    </source>
</evidence>
<protein>
    <recommendedName>
        <fullName evidence="3">Sulfotransferase domain-containing protein</fullName>
    </recommendedName>
</protein>
<dbReference type="PANTHER" id="PTHR10605">
    <property type="entry name" value="HEPARAN SULFATE SULFOTRANSFERASE"/>
    <property type="match status" value="1"/>
</dbReference>
<dbReference type="SUPFAM" id="SSF52540">
    <property type="entry name" value="P-loop containing nucleoside triphosphate hydrolases"/>
    <property type="match status" value="1"/>
</dbReference>
<dbReference type="GO" id="GO:0008146">
    <property type="term" value="F:sulfotransferase activity"/>
    <property type="evidence" value="ECO:0007669"/>
    <property type="project" value="InterPro"/>
</dbReference>
<evidence type="ECO:0000256" key="1">
    <source>
        <dbReference type="ARBA" id="ARBA00022679"/>
    </source>
</evidence>
<name>A0A167MF00_9GAMM</name>
<comment type="caution">
    <text evidence="4">The sequence shown here is derived from an EMBL/GenBank/DDBJ whole genome shotgun (WGS) entry which is preliminary data.</text>
</comment>
<keyword evidence="2" id="KW-0325">Glycoprotein</keyword>
<evidence type="ECO:0000256" key="2">
    <source>
        <dbReference type="ARBA" id="ARBA00023180"/>
    </source>
</evidence>
<dbReference type="EMBL" id="AUXX01000018">
    <property type="protein sequence ID" value="KZN66279.1"/>
    <property type="molecule type" value="Genomic_DNA"/>
</dbReference>
<reference evidence="4 5" key="1">
    <citation type="submission" date="2013-07" db="EMBL/GenBank/DDBJ databases">
        <title>Comparative Genomic and Metabolomic Analysis of Twelve Strains of Pseudoalteromonas luteoviolacea.</title>
        <authorList>
            <person name="Vynne N.G."/>
            <person name="Mansson M."/>
            <person name="Gram L."/>
        </authorList>
    </citation>
    <scope>NUCLEOTIDE SEQUENCE [LARGE SCALE GENOMIC DNA]</scope>
    <source>
        <strain evidence="4 5">S4060-1</strain>
    </source>
</reference>
<dbReference type="Proteomes" id="UP000076661">
    <property type="component" value="Unassembled WGS sequence"/>
</dbReference>
<gene>
    <name evidence="4" type="ORF">N478_20400</name>
</gene>
<evidence type="ECO:0000259" key="3">
    <source>
        <dbReference type="Pfam" id="PF00685"/>
    </source>
</evidence>
<organism evidence="4 5">
    <name type="scientific">Pseudoalteromonas luteoviolacea S4060-1</name>
    <dbReference type="NCBI Taxonomy" id="1365257"/>
    <lineage>
        <taxon>Bacteria</taxon>
        <taxon>Pseudomonadati</taxon>
        <taxon>Pseudomonadota</taxon>
        <taxon>Gammaproteobacteria</taxon>
        <taxon>Alteromonadales</taxon>
        <taxon>Pseudoalteromonadaceae</taxon>
        <taxon>Pseudoalteromonas</taxon>
    </lineage>
</organism>
<dbReference type="Gene3D" id="3.40.50.300">
    <property type="entry name" value="P-loop containing nucleotide triphosphate hydrolases"/>
    <property type="match status" value="1"/>
</dbReference>
<dbReference type="InterPro" id="IPR027417">
    <property type="entry name" value="P-loop_NTPase"/>
</dbReference>
<accession>A0A167MF00</accession>
<dbReference type="InterPro" id="IPR037359">
    <property type="entry name" value="NST/OST"/>
</dbReference>